<dbReference type="RefSeq" id="WP_104475790.1">
    <property type="nucleotide sequence ID" value="NZ_MPZN01000036.1"/>
</dbReference>
<accession>A0ABX5AUC2</accession>
<name>A0ABX5AUC2_9MICO</name>
<dbReference type="InterPro" id="IPR029039">
    <property type="entry name" value="Flavoprotein-like_sf"/>
</dbReference>
<dbReference type="Pfam" id="PF03358">
    <property type="entry name" value="FMN_red"/>
    <property type="match status" value="1"/>
</dbReference>
<sequence>MTDSALSVLIINATLKPSPEASSTELLGTQLLEQFALHNVHGEIARAVDLTLAPGVETDMGGSDEWPQLREKILAADIVAFCSPTWVGQMSSVMQRILERLDAELSVTDDAGRPILFHKVAVTGVVGNEDGAHKITADLHQALNDVGFTVPAQGGTYWNGRAMEKVDYKDLSETPEAVRSANATLARNAAHLAGALRSAPYPPEKSE</sequence>
<dbReference type="SUPFAM" id="SSF52218">
    <property type="entry name" value="Flavoproteins"/>
    <property type="match status" value="1"/>
</dbReference>
<proteinExistence type="predicted"/>
<evidence type="ECO:0000313" key="2">
    <source>
        <dbReference type="EMBL" id="PPL17644.1"/>
    </source>
</evidence>
<organism evidence="2 3">
    <name type="scientific">Microterricola pindariensis</name>
    <dbReference type="NCBI Taxonomy" id="478010"/>
    <lineage>
        <taxon>Bacteria</taxon>
        <taxon>Bacillati</taxon>
        <taxon>Actinomycetota</taxon>
        <taxon>Actinomycetes</taxon>
        <taxon>Micrococcales</taxon>
        <taxon>Microbacteriaceae</taxon>
        <taxon>Microterricola</taxon>
    </lineage>
</organism>
<dbReference type="InterPro" id="IPR005025">
    <property type="entry name" value="FMN_Rdtase-like_dom"/>
</dbReference>
<keyword evidence="3" id="KW-1185">Reference proteome</keyword>
<dbReference type="Proteomes" id="UP000237755">
    <property type="component" value="Unassembled WGS sequence"/>
</dbReference>
<gene>
    <name evidence="2" type="ORF">GY24_11270</name>
</gene>
<comment type="caution">
    <text evidence="2">The sequence shown here is derived from an EMBL/GenBank/DDBJ whole genome shotgun (WGS) entry which is preliminary data.</text>
</comment>
<dbReference type="EMBL" id="MPZN01000036">
    <property type="protein sequence ID" value="PPL17644.1"/>
    <property type="molecule type" value="Genomic_DNA"/>
</dbReference>
<evidence type="ECO:0000259" key="1">
    <source>
        <dbReference type="Pfam" id="PF03358"/>
    </source>
</evidence>
<feature type="domain" description="NADPH-dependent FMN reductase-like" evidence="1">
    <location>
        <begin position="8"/>
        <end position="153"/>
    </location>
</feature>
<dbReference type="Gene3D" id="3.40.50.360">
    <property type="match status" value="1"/>
</dbReference>
<reference evidence="2 3" key="1">
    <citation type="journal article" date="2008" name="Int. J. Syst. Evol. Microbiol.">
        <title>Leifsonia pindariensis sp. nov., isolated from the Pindari glacier of the Indian Himalayas, and emended description of the genus Leifsonia.</title>
        <authorList>
            <person name="Reddy G.S."/>
            <person name="Prabagaran S.R."/>
            <person name="Shivaji S."/>
        </authorList>
    </citation>
    <scope>NUCLEOTIDE SEQUENCE [LARGE SCALE GENOMIC DNA]</scope>
    <source>
        <strain evidence="2 3">PON 10</strain>
    </source>
</reference>
<evidence type="ECO:0000313" key="3">
    <source>
        <dbReference type="Proteomes" id="UP000237755"/>
    </source>
</evidence>
<protein>
    <submittedName>
        <fullName evidence="2">Flavodoxin</fullName>
    </submittedName>
</protein>